<evidence type="ECO:0000259" key="8">
    <source>
        <dbReference type="Pfam" id="PF02988"/>
    </source>
</evidence>
<keyword evidence="3" id="KW-0964">Secreted</keyword>
<evidence type="ECO:0000256" key="3">
    <source>
        <dbReference type="ARBA" id="ARBA00022525"/>
    </source>
</evidence>
<dbReference type="InterPro" id="IPR004126">
    <property type="entry name" value="PLipase_A2_inh_N"/>
</dbReference>
<organism evidence="9 10">
    <name type="scientific">Pogona vitticeps</name>
    <name type="common">central bearded dragon</name>
    <dbReference type="NCBI Taxonomy" id="103695"/>
    <lineage>
        <taxon>Eukaryota</taxon>
        <taxon>Metazoa</taxon>
        <taxon>Chordata</taxon>
        <taxon>Craniata</taxon>
        <taxon>Vertebrata</taxon>
        <taxon>Euteleostomi</taxon>
        <taxon>Lepidosauria</taxon>
        <taxon>Squamata</taxon>
        <taxon>Bifurcata</taxon>
        <taxon>Unidentata</taxon>
        <taxon>Episquamata</taxon>
        <taxon>Toxicofera</taxon>
        <taxon>Iguania</taxon>
        <taxon>Acrodonta</taxon>
        <taxon>Agamidae</taxon>
        <taxon>Amphibolurinae</taxon>
        <taxon>Pogona</taxon>
    </lineage>
</organism>
<keyword evidence="6" id="KW-0472">Membrane</keyword>
<evidence type="ECO:0000259" key="7">
    <source>
        <dbReference type="Pfam" id="PF00021"/>
    </source>
</evidence>
<keyword evidence="4 10" id="KW-0593">Phospholipase A2 inhibitor</keyword>
<evidence type="ECO:0000256" key="2">
    <source>
        <dbReference type="ARBA" id="ARBA00006570"/>
    </source>
</evidence>
<dbReference type="InterPro" id="IPR045860">
    <property type="entry name" value="Snake_toxin-like_sf"/>
</dbReference>
<accession>A0ABM5ERG5</accession>
<keyword evidence="6" id="KW-1133">Transmembrane helix</keyword>
<reference evidence="10" key="1">
    <citation type="submission" date="2025-08" db="UniProtKB">
        <authorList>
            <consortium name="RefSeq"/>
        </authorList>
    </citation>
    <scope>IDENTIFICATION</scope>
</reference>
<keyword evidence="6" id="KW-0812">Transmembrane</keyword>
<evidence type="ECO:0000256" key="4">
    <source>
        <dbReference type="ARBA" id="ARBA00023005"/>
    </source>
</evidence>
<dbReference type="InterPro" id="IPR016054">
    <property type="entry name" value="LY6_UPA_recep-like"/>
</dbReference>
<proteinExistence type="inferred from homology"/>
<evidence type="ECO:0000256" key="1">
    <source>
        <dbReference type="ARBA" id="ARBA00004613"/>
    </source>
</evidence>
<gene>
    <name evidence="10" type="primary">LOC110089620</name>
</gene>
<name>A0ABM5ERG5_9SAUR</name>
<evidence type="ECO:0000256" key="6">
    <source>
        <dbReference type="SAM" id="Phobius"/>
    </source>
</evidence>
<dbReference type="PANTHER" id="PTHR20914">
    <property type="entry name" value="LY6/PLAUR DOMAIN-CONTAINING PROTEIN 8"/>
    <property type="match status" value="1"/>
</dbReference>
<feature type="domain" description="UPAR/Ly6" evidence="7">
    <location>
        <begin position="150"/>
        <end position="209"/>
    </location>
</feature>
<evidence type="ECO:0000256" key="5">
    <source>
        <dbReference type="ARBA" id="ARBA00023157"/>
    </source>
</evidence>
<dbReference type="SUPFAM" id="SSF57302">
    <property type="entry name" value="Snake toxin-like"/>
    <property type="match status" value="2"/>
</dbReference>
<keyword evidence="5" id="KW-1015">Disulfide bond</keyword>
<feature type="domain" description="Phospholipase A2 inhibitor N-terminal" evidence="8">
    <location>
        <begin position="54"/>
        <end position="134"/>
    </location>
</feature>
<evidence type="ECO:0000313" key="9">
    <source>
        <dbReference type="Proteomes" id="UP001652642"/>
    </source>
</evidence>
<dbReference type="Proteomes" id="UP001652642">
    <property type="component" value="Chromosome 9"/>
</dbReference>
<dbReference type="RefSeq" id="XP_072835722.1">
    <property type="nucleotide sequence ID" value="XM_072979621.1"/>
</dbReference>
<sequence>MINPTIQLHSRRQILSQRKETFRSWPAFLLNAIMQGLLGLALFSLLLPPGSFLECETCSATSNNCTGGSESCEDDQDSCAISLTVVSKGGKIYPAVEKGCYSSYNCSAGWIWVTFGRQEFIRKSVSCCLGNDCSSAFSQLLPPRNTTANGKRCPACYAAPKACSTAVVNCTGFDNYCLDMMMYQFGEKVVNLKGCTTESTCAELQTGQRTFLGVGENIDCRLASQSSSLSGSFLLCLLLMTDFL</sequence>
<protein>
    <submittedName>
        <fullName evidence="10">Phospholipase A2 inhibitor gamma subunit B-like isoform X1</fullName>
    </submittedName>
</protein>
<dbReference type="Pfam" id="PF00021">
    <property type="entry name" value="UPAR_LY6"/>
    <property type="match status" value="1"/>
</dbReference>
<comment type="subcellular location">
    <subcellularLocation>
        <location evidence="1">Secreted</location>
    </subcellularLocation>
</comment>
<comment type="similarity">
    <text evidence="2">Belongs to the CNF-like-inhibitor family.</text>
</comment>
<evidence type="ECO:0000313" key="10">
    <source>
        <dbReference type="RefSeq" id="XP_072835722.1"/>
    </source>
</evidence>
<dbReference type="PANTHER" id="PTHR20914:SF30">
    <property type="entry name" value="LY6_PLAUR DOMAIN CONTAINING 9"/>
    <property type="match status" value="1"/>
</dbReference>
<keyword evidence="9" id="KW-1185">Reference proteome</keyword>
<dbReference type="CDD" id="cd23588">
    <property type="entry name" value="TFP_LU_ECD_PLIG"/>
    <property type="match status" value="1"/>
</dbReference>
<dbReference type="GeneID" id="110089620"/>
<dbReference type="Pfam" id="PF02988">
    <property type="entry name" value="PLA2_inh"/>
    <property type="match status" value="1"/>
</dbReference>
<feature type="transmembrane region" description="Helical" evidence="6">
    <location>
        <begin position="28"/>
        <end position="47"/>
    </location>
</feature>
<dbReference type="GO" id="GO:0019834">
    <property type="term" value="F:phospholipase A2 inhibitor activity"/>
    <property type="evidence" value="ECO:0007669"/>
    <property type="project" value="UniProtKB-KW"/>
</dbReference>
<dbReference type="InterPro" id="IPR050918">
    <property type="entry name" value="CNF-like_PLA2_Inhibitor"/>
</dbReference>